<proteinExistence type="predicted"/>
<evidence type="ECO:0000313" key="3">
    <source>
        <dbReference type="EMBL" id="GIJ54919.1"/>
    </source>
</evidence>
<comment type="caution">
    <text evidence="3">The sequence shown here is derived from an EMBL/GenBank/DDBJ whole genome shotgun (WGS) entry which is preliminary data.</text>
</comment>
<name>A0A8J3YZK3_9ACTN</name>
<feature type="region of interest" description="Disordered" evidence="1">
    <location>
        <begin position="27"/>
        <end position="56"/>
    </location>
</feature>
<organism evidence="3 4">
    <name type="scientific">Virgisporangium aurantiacum</name>
    <dbReference type="NCBI Taxonomy" id="175570"/>
    <lineage>
        <taxon>Bacteria</taxon>
        <taxon>Bacillati</taxon>
        <taxon>Actinomycetota</taxon>
        <taxon>Actinomycetes</taxon>
        <taxon>Micromonosporales</taxon>
        <taxon>Micromonosporaceae</taxon>
        <taxon>Virgisporangium</taxon>
    </lineage>
</organism>
<protein>
    <recommendedName>
        <fullName evidence="5">Lipoprotein</fullName>
    </recommendedName>
</protein>
<dbReference type="Proteomes" id="UP000612585">
    <property type="component" value="Unassembled WGS sequence"/>
</dbReference>
<accession>A0A8J3YZK3</accession>
<keyword evidence="4" id="KW-1185">Reference proteome</keyword>
<evidence type="ECO:0000313" key="4">
    <source>
        <dbReference type="Proteomes" id="UP000612585"/>
    </source>
</evidence>
<feature type="compositionally biased region" description="Low complexity" evidence="1">
    <location>
        <begin position="27"/>
        <end position="40"/>
    </location>
</feature>
<evidence type="ECO:0000256" key="1">
    <source>
        <dbReference type="SAM" id="MobiDB-lite"/>
    </source>
</evidence>
<keyword evidence="2" id="KW-0732">Signal</keyword>
<dbReference type="PROSITE" id="PS51257">
    <property type="entry name" value="PROKAR_LIPOPROTEIN"/>
    <property type="match status" value="1"/>
</dbReference>
<dbReference type="AlphaFoldDB" id="A0A8J3YZK3"/>
<evidence type="ECO:0000256" key="2">
    <source>
        <dbReference type="SAM" id="SignalP"/>
    </source>
</evidence>
<dbReference type="RefSeq" id="WP_203990782.1">
    <property type="nucleotide sequence ID" value="NZ_BOPG01000012.1"/>
</dbReference>
<dbReference type="EMBL" id="BOPG01000012">
    <property type="protein sequence ID" value="GIJ54919.1"/>
    <property type="molecule type" value="Genomic_DNA"/>
</dbReference>
<sequence length="152" mass="15327">MSVTRWAAPLLLAIALAGCTVSVEPDASASGGPSSPAPGASGSGSSGAGCPWAENRGQAYEPETGRIKLVSTCLDTQAAGAVYRTAAVAERAGRYTDGTPVAVLCIDFGGESYRDSGGYASKIWFKIDNDGGTGYVPHAATGYADINAEDAC</sequence>
<gene>
    <name evidence="3" type="ORF">Vau01_024350</name>
</gene>
<reference evidence="3" key="1">
    <citation type="submission" date="2021-01" db="EMBL/GenBank/DDBJ databases">
        <title>Whole genome shotgun sequence of Virgisporangium aurantiacum NBRC 16421.</title>
        <authorList>
            <person name="Komaki H."/>
            <person name="Tamura T."/>
        </authorList>
    </citation>
    <scope>NUCLEOTIDE SEQUENCE</scope>
    <source>
        <strain evidence="3">NBRC 16421</strain>
    </source>
</reference>
<feature type="signal peptide" evidence="2">
    <location>
        <begin position="1"/>
        <end position="22"/>
    </location>
</feature>
<feature type="chain" id="PRO_5039242130" description="Lipoprotein" evidence="2">
    <location>
        <begin position="23"/>
        <end position="152"/>
    </location>
</feature>
<evidence type="ECO:0008006" key="5">
    <source>
        <dbReference type="Google" id="ProtNLM"/>
    </source>
</evidence>